<dbReference type="AlphaFoldDB" id="A0A3P7TAB1"/>
<accession>A0A3P7TAB1</accession>
<feature type="transmembrane region" description="Helical" evidence="6">
    <location>
        <begin position="433"/>
        <end position="453"/>
    </location>
</feature>
<feature type="region of interest" description="Disordered" evidence="5">
    <location>
        <begin position="369"/>
        <end position="389"/>
    </location>
</feature>
<evidence type="ECO:0000256" key="2">
    <source>
        <dbReference type="ARBA" id="ARBA00022692"/>
    </source>
</evidence>
<dbReference type="GO" id="GO:0005886">
    <property type="term" value="C:plasma membrane"/>
    <property type="evidence" value="ECO:0007669"/>
    <property type="project" value="TreeGrafter"/>
</dbReference>
<evidence type="ECO:0000256" key="4">
    <source>
        <dbReference type="ARBA" id="ARBA00023136"/>
    </source>
</evidence>
<keyword evidence="8" id="KW-1185">Reference proteome</keyword>
<feature type="compositionally biased region" description="Polar residues" evidence="5">
    <location>
        <begin position="154"/>
        <end position="166"/>
    </location>
</feature>
<dbReference type="PANTHER" id="PTHR11040">
    <property type="entry name" value="ZINC/IRON TRANSPORTER"/>
    <property type="match status" value="1"/>
</dbReference>
<feature type="transmembrane region" description="Helical" evidence="6">
    <location>
        <begin position="211"/>
        <end position="237"/>
    </location>
</feature>
<dbReference type="Proteomes" id="UP000278807">
    <property type="component" value="Unassembled WGS sequence"/>
</dbReference>
<dbReference type="Pfam" id="PF02535">
    <property type="entry name" value="Zip"/>
    <property type="match status" value="1"/>
</dbReference>
<feature type="compositionally biased region" description="Basic and acidic residues" evidence="5">
    <location>
        <begin position="375"/>
        <end position="389"/>
    </location>
</feature>
<evidence type="ECO:0000256" key="3">
    <source>
        <dbReference type="ARBA" id="ARBA00022989"/>
    </source>
</evidence>
<dbReference type="PANTHER" id="PTHR11040:SF140">
    <property type="entry name" value="ZRT (ZRT), IRT- (IRT-) LIKE PROTEIN TRANSPORTER"/>
    <property type="match status" value="1"/>
</dbReference>
<feature type="transmembrane region" description="Helical" evidence="6">
    <location>
        <begin position="406"/>
        <end position="427"/>
    </location>
</feature>
<feature type="transmembrane region" description="Helical" evidence="6">
    <location>
        <begin position="296"/>
        <end position="318"/>
    </location>
</feature>
<name>A0A3P7TAB1_RODNA</name>
<evidence type="ECO:0000256" key="6">
    <source>
        <dbReference type="SAM" id="Phobius"/>
    </source>
</evidence>
<evidence type="ECO:0000313" key="7">
    <source>
        <dbReference type="EMBL" id="VDO05877.1"/>
    </source>
</evidence>
<evidence type="ECO:0000256" key="1">
    <source>
        <dbReference type="ARBA" id="ARBA00004141"/>
    </source>
</evidence>
<gene>
    <name evidence="7" type="ORF">HNAJ_LOCUS9401</name>
</gene>
<keyword evidence="4 6" id="KW-0472">Membrane</keyword>
<dbReference type="InterPro" id="IPR003689">
    <property type="entry name" value="ZIP"/>
</dbReference>
<feature type="transmembrane region" description="Helical" evidence="6">
    <location>
        <begin position="499"/>
        <end position="520"/>
    </location>
</feature>
<organism evidence="7 8">
    <name type="scientific">Rodentolepis nana</name>
    <name type="common">Dwarf tapeworm</name>
    <name type="synonym">Hymenolepis nana</name>
    <dbReference type="NCBI Taxonomy" id="102285"/>
    <lineage>
        <taxon>Eukaryota</taxon>
        <taxon>Metazoa</taxon>
        <taxon>Spiralia</taxon>
        <taxon>Lophotrochozoa</taxon>
        <taxon>Platyhelminthes</taxon>
        <taxon>Cestoda</taxon>
        <taxon>Eucestoda</taxon>
        <taxon>Cyclophyllidea</taxon>
        <taxon>Hymenolepididae</taxon>
        <taxon>Rodentolepis</taxon>
    </lineage>
</organism>
<dbReference type="EMBL" id="UZAE01012599">
    <property type="protein sequence ID" value="VDO05877.1"/>
    <property type="molecule type" value="Genomic_DNA"/>
</dbReference>
<dbReference type="GO" id="GO:0005385">
    <property type="term" value="F:zinc ion transmembrane transporter activity"/>
    <property type="evidence" value="ECO:0007669"/>
    <property type="project" value="TreeGrafter"/>
</dbReference>
<dbReference type="OrthoDB" id="448280at2759"/>
<keyword evidence="2 6" id="KW-0812">Transmembrane</keyword>
<evidence type="ECO:0000256" key="5">
    <source>
        <dbReference type="SAM" id="MobiDB-lite"/>
    </source>
</evidence>
<proteinExistence type="predicted"/>
<feature type="transmembrane region" description="Helical" evidence="6">
    <location>
        <begin position="40"/>
        <end position="64"/>
    </location>
</feature>
<evidence type="ECO:0000313" key="8">
    <source>
        <dbReference type="Proteomes" id="UP000278807"/>
    </source>
</evidence>
<feature type="transmembrane region" description="Helical" evidence="6">
    <location>
        <begin position="540"/>
        <end position="559"/>
    </location>
</feature>
<keyword evidence="3 6" id="KW-1133">Transmembrane helix</keyword>
<sequence>MVLFNGFGYCKPSGLSDYTYAENATQIVDDEVSRLTYVKIGIAIGMFAITAAACSFPFIVISCITRRICSRRCFGSRSSALNSPSYASGTEEVDAASPTFLLDPQANESDDVLLTRNSDSHRSRNHHVGSRRISLYDVDSHESSSVSRENSHRLNMTNSGASGTDVTDTLNGREEINGNGAISPSTAASIRTTRKMSQRRNRLLKTWASRINCFAAGIFLTTGEWQMSLFLSSLVFITYAWPSKSLCIDPVTVCIKLLGIPVWNFGLKLCMALLVSPHRSEFAILCGMDKPLVKMWANYALFPALMAGLLFIGLMDLFPDVNDAIEIALSALKINTHYPFAALFTLFGFFMVLTIEQGAHVCHRKHRSIPTSDADAPHNHHEHGGGHSHHNEIISEAAIGTSTFQVMLLLISLSVHSVFEGLAVGLQRSVSEVVALFSALLLHKLIMAASIGFSLATSHQQQVGGIARSQWMGALFFSLASPIGVLIGWPLIAQRSSPALLMAIAVLQGLACGTFFFVVFCEMLPREFGENEKVGIKDRFGKIVSLILGFALIAIYIALGPE</sequence>
<protein>
    <submittedName>
        <fullName evidence="7">Uncharacterized protein</fullName>
    </submittedName>
</protein>
<feature type="transmembrane region" description="Helical" evidence="6">
    <location>
        <begin position="257"/>
        <end position="275"/>
    </location>
</feature>
<comment type="subcellular location">
    <subcellularLocation>
        <location evidence="1">Membrane</location>
        <topology evidence="1">Multi-pass membrane protein</topology>
    </subcellularLocation>
</comment>
<feature type="region of interest" description="Disordered" evidence="5">
    <location>
        <begin position="143"/>
        <end position="166"/>
    </location>
</feature>
<feature type="transmembrane region" description="Helical" evidence="6">
    <location>
        <begin position="338"/>
        <end position="355"/>
    </location>
</feature>
<feature type="transmembrane region" description="Helical" evidence="6">
    <location>
        <begin position="474"/>
        <end position="493"/>
    </location>
</feature>
<reference evidence="7 8" key="1">
    <citation type="submission" date="2018-11" db="EMBL/GenBank/DDBJ databases">
        <authorList>
            <consortium name="Pathogen Informatics"/>
        </authorList>
    </citation>
    <scope>NUCLEOTIDE SEQUENCE [LARGE SCALE GENOMIC DNA]</scope>
</reference>